<dbReference type="Gene3D" id="1.10.606.20">
    <property type="match status" value="1"/>
</dbReference>
<proteinExistence type="predicted"/>
<reference evidence="2 3" key="1">
    <citation type="submission" date="2016-04" db="EMBL/GenBank/DDBJ databases">
        <authorList>
            <person name="Chen L."/>
            <person name="Zhuang W."/>
            <person name="Wang G."/>
        </authorList>
    </citation>
    <scope>NUCLEOTIDE SEQUENCE [LARGE SCALE GENOMIC DNA]</scope>
    <source>
        <strain evidence="3">GR20</strain>
    </source>
</reference>
<dbReference type="CDD" id="cd03398">
    <property type="entry name" value="PAP2_haloperoxidase"/>
    <property type="match status" value="1"/>
</dbReference>
<keyword evidence="3" id="KW-1185">Reference proteome</keyword>
<dbReference type="EMBL" id="LWBO01000002">
    <property type="protein sequence ID" value="OQP53859.1"/>
    <property type="molecule type" value="Genomic_DNA"/>
</dbReference>
<evidence type="ECO:0000259" key="1">
    <source>
        <dbReference type="Pfam" id="PF01569"/>
    </source>
</evidence>
<evidence type="ECO:0000313" key="3">
    <source>
        <dbReference type="Proteomes" id="UP000192277"/>
    </source>
</evidence>
<feature type="domain" description="Phosphatidic acid phosphatase type 2/haloperoxidase" evidence="1">
    <location>
        <begin position="337"/>
        <end position="441"/>
    </location>
</feature>
<dbReference type="PANTHER" id="PTHR34599:SF2">
    <property type="entry name" value="TRAF-TYPE DOMAIN-CONTAINING PROTEIN"/>
    <property type="match status" value="1"/>
</dbReference>
<dbReference type="InterPro" id="IPR036938">
    <property type="entry name" value="PAP2/HPO_sf"/>
</dbReference>
<name>A0ABX3P2T3_9BACT</name>
<sequence length="469" mass="52936">MPLSHLYLFGTLSRRRLVTGVGILCFFVCFHFQQATAQTMAVKTKEWKKENIFTRYLQPAVFSLSKVMMHDVVNPPAAARYYAYCMLGAYEIISQHDPSMIPLGNFLNQYKRSAIPMPSKQYDHRIAAIYCIMETGRLMLPSGYQLQDDEARFIAEQQNTKVSRAVIDSSVAVGSYLAARIVEYSKTDRYGKLSAQLRYTPVKGDAYWYPTPPAYMEAVEPNWKTIRPLVIDSCNQFVPLPPVTFSKDSNSDFYRLAKEVYDVSVKPTAEQLNIASFWDCNPFVVATSGHMSIGFKKISPGGHWMNIAAIAAQKANLSFAETITVQMLTGITIMDAFISCWDEKYRSNRIRPETYINRYINLKWQPLLQTPPFPEYTSGHSVVSTAAAEVLTYLLGDQLMFTDNSEELFEIPARSFASFRHAAAEAAISRLYGGIHYRDAIENGQQQGKQIGRFIAGRLKSAGVQPLKP</sequence>
<evidence type="ECO:0000313" key="2">
    <source>
        <dbReference type="EMBL" id="OQP53859.1"/>
    </source>
</evidence>
<gene>
    <name evidence="2" type="ORF">A4D02_19375</name>
</gene>
<dbReference type="Proteomes" id="UP000192277">
    <property type="component" value="Unassembled WGS sequence"/>
</dbReference>
<dbReference type="InterPro" id="IPR000326">
    <property type="entry name" value="PAP2/HPO"/>
</dbReference>
<accession>A0ABX3P2T3</accession>
<dbReference type="Pfam" id="PF01569">
    <property type="entry name" value="PAP2"/>
    <property type="match status" value="1"/>
</dbReference>
<dbReference type="InterPro" id="IPR052559">
    <property type="entry name" value="V-haloperoxidase"/>
</dbReference>
<dbReference type="SUPFAM" id="SSF48317">
    <property type="entry name" value="Acid phosphatase/Vanadium-dependent haloperoxidase"/>
    <property type="match status" value="1"/>
</dbReference>
<organism evidence="2 3">
    <name type="scientific">Niastella koreensis</name>
    <dbReference type="NCBI Taxonomy" id="354356"/>
    <lineage>
        <taxon>Bacteria</taxon>
        <taxon>Pseudomonadati</taxon>
        <taxon>Bacteroidota</taxon>
        <taxon>Chitinophagia</taxon>
        <taxon>Chitinophagales</taxon>
        <taxon>Chitinophagaceae</taxon>
        <taxon>Niastella</taxon>
    </lineage>
</organism>
<dbReference type="PANTHER" id="PTHR34599">
    <property type="entry name" value="PEROXIDASE-RELATED"/>
    <property type="match status" value="1"/>
</dbReference>
<comment type="caution">
    <text evidence="2">The sequence shown here is derived from an EMBL/GenBank/DDBJ whole genome shotgun (WGS) entry which is preliminary data.</text>
</comment>
<protein>
    <submittedName>
        <fullName evidence="2">Haloperoxidase</fullName>
    </submittedName>
</protein>